<dbReference type="eggNOG" id="KOG0800">
    <property type="taxonomic scope" value="Eukaryota"/>
</dbReference>
<feature type="domain" description="RING-type" evidence="3">
    <location>
        <begin position="267"/>
        <end position="308"/>
    </location>
</feature>
<protein>
    <recommendedName>
        <fullName evidence="3">RING-type domain-containing protein</fullName>
    </recommendedName>
</protein>
<dbReference type="AlphaFoldDB" id="A0A0D9VD76"/>
<name>A0A0D9VD76_9ORYZ</name>
<feature type="compositionally biased region" description="Basic and acidic residues" evidence="2">
    <location>
        <begin position="79"/>
        <end position="89"/>
    </location>
</feature>
<dbReference type="PROSITE" id="PS50089">
    <property type="entry name" value="ZF_RING_2"/>
    <property type="match status" value="1"/>
</dbReference>
<dbReference type="InterPro" id="IPR001841">
    <property type="entry name" value="Znf_RING"/>
</dbReference>
<dbReference type="STRING" id="77586.A0A0D9VD76"/>
<evidence type="ECO:0000259" key="3">
    <source>
        <dbReference type="PROSITE" id="PS50089"/>
    </source>
</evidence>
<evidence type="ECO:0000256" key="2">
    <source>
        <dbReference type="SAM" id="MobiDB-lite"/>
    </source>
</evidence>
<organism evidence="4 5">
    <name type="scientific">Leersia perrieri</name>
    <dbReference type="NCBI Taxonomy" id="77586"/>
    <lineage>
        <taxon>Eukaryota</taxon>
        <taxon>Viridiplantae</taxon>
        <taxon>Streptophyta</taxon>
        <taxon>Embryophyta</taxon>
        <taxon>Tracheophyta</taxon>
        <taxon>Spermatophyta</taxon>
        <taxon>Magnoliopsida</taxon>
        <taxon>Liliopsida</taxon>
        <taxon>Poales</taxon>
        <taxon>Poaceae</taxon>
        <taxon>BOP clade</taxon>
        <taxon>Oryzoideae</taxon>
        <taxon>Oryzeae</taxon>
        <taxon>Oryzinae</taxon>
        <taxon>Leersia</taxon>
    </lineage>
</organism>
<dbReference type="CDD" id="cd16454">
    <property type="entry name" value="RING-H2_PA-TM-RING"/>
    <property type="match status" value="1"/>
</dbReference>
<dbReference type="SUPFAM" id="SSF57850">
    <property type="entry name" value="RING/U-box"/>
    <property type="match status" value="1"/>
</dbReference>
<dbReference type="PANTHER" id="PTHR22765">
    <property type="entry name" value="RING FINGER AND PROTEASE ASSOCIATED DOMAIN-CONTAINING"/>
    <property type="match status" value="1"/>
</dbReference>
<keyword evidence="1" id="KW-0479">Metal-binding</keyword>
<keyword evidence="1" id="KW-0862">Zinc</keyword>
<keyword evidence="5" id="KW-1185">Reference proteome</keyword>
<accession>A0A0D9VD76</accession>
<dbReference type="PANTHER" id="PTHR22765:SF449">
    <property type="entry name" value="RING_U-BOX SUPERFAMILY PROTEIN"/>
    <property type="match status" value="1"/>
</dbReference>
<dbReference type="GO" id="GO:0006511">
    <property type="term" value="P:ubiquitin-dependent protein catabolic process"/>
    <property type="evidence" value="ECO:0007669"/>
    <property type="project" value="TreeGrafter"/>
</dbReference>
<dbReference type="GO" id="GO:0061630">
    <property type="term" value="F:ubiquitin protein ligase activity"/>
    <property type="evidence" value="ECO:0007669"/>
    <property type="project" value="TreeGrafter"/>
</dbReference>
<sequence length="363" mass="38532">MAGLAGDDDSSFFGDDDVIDGEEFCYGPFDAEDLCYGTFEADDGEEFCYNPFAAAAGGGDGGGEEFCVSGFSFHDLSDAHETGVPRDDDPLPQTLARSSSSRSFDFDGELATTLAEIMSAVHLSDDDDEEEEGEVVEGLMVSAFDLDTAMAIGNFVEDLQVVMGDEEIGQEEEEEREFVGDGEGMMPNGSEFGLPRVVSGTAVGFRMMVDADDTDSDDFTFVELLGAEVGEAGNGAAAIARPSRASQLVVESLPEAMLSEGEASSGCAVCKDCFSSGQLVALLLCKHYFHGDCIWPWLAMRNTCPVCRQQVCTDDPEYEKHMARRVVVLAPVENQGAPAQSGGDRATMGAEGVAENGPEQSSS</sequence>
<dbReference type="Gene3D" id="3.30.40.10">
    <property type="entry name" value="Zinc/RING finger domain, C3HC4 (zinc finger)"/>
    <property type="match status" value="1"/>
</dbReference>
<reference evidence="4 5" key="1">
    <citation type="submission" date="2012-08" db="EMBL/GenBank/DDBJ databases">
        <title>Oryza genome evolution.</title>
        <authorList>
            <person name="Wing R.A."/>
        </authorList>
    </citation>
    <scope>NUCLEOTIDE SEQUENCE</scope>
</reference>
<reference evidence="5" key="2">
    <citation type="submission" date="2013-12" db="EMBL/GenBank/DDBJ databases">
        <authorList>
            <person name="Yu Y."/>
            <person name="Lee S."/>
            <person name="de Baynast K."/>
            <person name="Wissotski M."/>
            <person name="Liu L."/>
            <person name="Talag J."/>
            <person name="Goicoechea J."/>
            <person name="Angelova A."/>
            <person name="Jetty R."/>
            <person name="Kudrna D."/>
            <person name="Golser W."/>
            <person name="Rivera L."/>
            <person name="Zhang J."/>
            <person name="Wing R."/>
        </authorList>
    </citation>
    <scope>NUCLEOTIDE SEQUENCE</scope>
</reference>
<dbReference type="SMART" id="SM00184">
    <property type="entry name" value="RING"/>
    <property type="match status" value="1"/>
</dbReference>
<feature type="region of interest" description="Disordered" evidence="2">
    <location>
        <begin position="79"/>
        <end position="99"/>
    </location>
</feature>
<dbReference type="InterPro" id="IPR013083">
    <property type="entry name" value="Znf_RING/FYVE/PHD"/>
</dbReference>
<dbReference type="Gramene" id="LPERR02G06030.1">
    <property type="protein sequence ID" value="LPERR02G06030.1"/>
    <property type="gene ID" value="LPERR02G06030"/>
</dbReference>
<evidence type="ECO:0000256" key="1">
    <source>
        <dbReference type="PROSITE-ProRule" id="PRU00175"/>
    </source>
</evidence>
<proteinExistence type="predicted"/>
<feature type="region of interest" description="Disordered" evidence="2">
    <location>
        <begin position="333"/>
        <end position="363"/>
    </location>
</feature>
<dbReference type="InterPro" id="IPR051826">
    <property type="entry name" value="E3_ubiquitin-ligase_domain"/>
</dbReference>
<dbReference type="GO" id="GO:0008270">
    <property type="term" value="F:zinc ion binding"/>
    <property type="evidence" value="ECO:0007669"/>
    <property type="project" value="UniProtKB-KW"/>
</dbReference>
<dbReference type="Proteomes" id="UP000032180">
    <property type="component" value="Chromosome 2"/>
</dbReference>
<reference evidence="4" key="3">
    <citation type="submission" date="2015-04" db="UniProtKB">
        <authorList>
            <consortium name="EnsemblPlants"/>
        </authorList>
    </citation>
    <scope>IDENTIFICATION</scope>
</reference>
<evidence type="ECO:0000313" key="5">
    <source>
        <dbReference type="Proteomes" id="UP000032180"/>
    </source>
</evidence>
<keyword evidence="1" id="KW-0863">Zinc-finger</keyword>
<dbReference type="Pfam" id="PF13639">
    <property type="entry name" value="zf-RING_2"/>
    <property type="match status" value="1"/>
</dbReference>
<dbReference type="HOGENOM" id="CLU_710546_0_0_1"/>
<dbReference type="EnsemblPlants" id="LPERR02G06030.1">
    <property type="protein sequence ID" value="LPERR02G06030.1"/>
    <property type="gene ID" value="LPERR02G06030"/>
</dbReference>
<evidence type="ECO:0000313" key="4">
    <source>
        <dbReference type="EnsemblPlants" id="LPERR02G06030.1"/>
    </source>
</evidence>